<feature type="domain" description="Myb-like" evidence="2">
    <location>
        <begin position="75"/>
        <end position="114"/>
    </location>
</feature>
<feature type="compositionally biased region" description="Polar residues" evidence="1">
    <location>
        <begin position="607"/>
        <end position="627"/>
    </location>
</feature>
<feature type="compositionally biased region" description="Low complexity" evidence="1">
    <location>
        <begin position="452"/>
        <end position="465"/>
    </location>
</feature>
<dbReference type="InterPro" id="IPR050560">
    <property type="entry name" value="MYB_TF"/>
</dbReference>
<evidence type="ECO:0000256" key="1">
    <source>
        <dbReference type="SAM" id="MobiDB-lite"/>
    </source>
</evidence>
<sequence>MTERAVGRPWTASEDQLLANAVAIHGEVDNWKAVALSVPGRTNKACRKASLGISFALARSLTFSSGGSIHYRRTEEDNLLLDLYKIHSAKWAVIARNIPGRTDDACSKRYREALDPFLKKDDWTPVEDEKLIAAYNRLGGKWGRVGQELQRSGLGCRNRWRLLQRKRASASFTASIFTSDSTTQLCTSSTPSVWPSLPMIDPSPYWDDPLSQIDASPSNHPTSRNSVDVLGDTPPVQHARLQLVDYPVPFHYSSSSLSSALSSPQHALRYEKDTDVTASNGRQSLVLPTASVSPDSTSTAVFAPFDYESSPSTCALSVSSTSPAPYSDDMHQTDIYNDRPHQFHQLHRSMSHTAIPVHASSAHPVQVDHYTVAHEECSLSHPALPTRHQPTPQTSSLRAPSSADSYFATSQLPEQQASHVSSSMTSVSLLDKPDTYYHASPEPQLDVNVQHSLIPSPDPLSLSESRPGYHYVHQRLPSRARVVETMHGQEQRGEYHYNHVQPEQSHRGHPSSRPPTTSPPDSRYAPHQLERSVNTPAQPEAGPSRTTPDHYYTSNPLHASQLVQRSTASHRSVGMPYTKRLSLDSLPTNTDDHDTHSCRPIPRQKIGTASSKRSDTQTPLRLSSDLQATPDPSIKPYACGHESCWPSDAASSSACYCTSRGLSDHNKTAHPEDSGGDRPYRCGLEGCGKSWKSINGLQYHLQISKAHFQHAITSSFVSSYITGLVVPASVEASTSSRGEDKTKKQYTCPHENCPNRYKQLSGLRYHLAHGHPVDLPKQLDLVPPALSRKLAEKMRIQGPAASSERPTRNNCLEASHLSTPGPF</sequence>
<reference evidence="4" key="1">
    <citation type="submission" date="2021-03" db="EMBL/GenBank/DDBJ databases">
        <title>Evolutionary innovations through gain and loss of genes in the ectomycorrhizal Boletales.</title>
        <authorList>
            <person name="Wu G."/>
            <person name="Miyauchi S."/>
            <person name="Morin E."/>
            <person name="Yang Z.-L."/>
            <person name="Xu J."/>
            <person name="Martin F.M."/>
        </authorList>
    </citation>
    <scope>NUCLEOTIDE SEQUENCE</scope>
    <source>
        <strain evidence="4">BR01</strain>
    </source>
</reference>
<organism evidence="4 5">
    <name type="scientific">Boletus reticuloceps</name>
    <dbReference type="NCBI Taxonomy" id="495285"/>
    <lineage>
        <taxon>Eukaryota</taxon>
        <taxon>Fungi</taxon>
        <taxon>Dikarya</taxon>
        <taxon>Basidiomycota</taxon>
        <taxon>Agaricomycotina</taxon>
        <taxon>Agaricomycetes</taxon>
        <taxon>Agaricomycetidae</taxon>
        <taxon>Boletales</taxon>
        <taxon>Boletineae</taxon>
        <taxon>Boletaceae</taxon>
        <taxon>Boletoideae</taxon>
        <taxon>Boletus</taxon>
    </lineage>
</organism>
<dbReference type="InterPro" id="IPR013087">
    <property type="entry name" value="Znf_C2H2_type"/>
</dbReference>
<dbReference type="PROSITE" id="PS00028">
    <property type="entry name" value="ZINC_FINGER_C2H2_1"/>
    <property type="match status" value="1"/>
</dbReference>
<dbReference type="GO" id="GO:0000981">
    <property type="term" value="F:DNA-binding transcription factor activity, RNA polymerase II-specific"/>
    <property type="evidence" value="ECO:0007669"/>
    <property type="project" value="TreeGrafter"/>
</dbReference>
<dbReference type="EMBL" id="JAGFBS010000033">
    <property type="protein sequence ID" value="KAG6371677.1"/>
    <property type="molecule type" value="Genomic_DNA"/>
</dbReference>
<dbReference type="PANTHER" id="PTHR45614:SF51">
    <property type="entry name" value="MYB-LIKE DNA-BINDING PROTEIN BAS1"/>
    <property type="match status" value="1"/>
</dbReference>
<comment type="caution">
    <text evidence="4">The sequence shown here is derived from an EMBL/GenBank/DDBJ whole genome shotgun (WGS) entry which is preliminary data.</text>
</comment>
<evidence type="ECO:0000313" key="4">
    <source>
        <dbReference type="EMBL" id="KAG6371677.1"/>
    </source>
</evidence>
<evidence type="ECO:0000259" key="2">
    <source>
        <dbReference type="PROSITE" id="PS50090"/>
    </source>
</evidence>
<dbReference type="SMART" id="SM00355">
    <property type="entry name" value="ZnF_C2H2"/>
    <property type="match status" value="3"/>
</dbReference>
<name>A0A8I2YH80_9AGAM</name>
<dbReference type="InterPro" id="IPR001005">
    <property type="entry name" value="SANT/Myb"/>
</dbReference>
<dbReference type="SMART" id="SM00717">
    <property type="entry name" value="SANT"/>
    <property type="match status" value="3"/>
</dbReference>
<dbReference type="InterPro" id="IPR009057">
    <property type="entry name" value="Homeodomain-like_sf"/>
</dbReference>
<dbReference type="Gene3D" id="1.10.10.60">
    <property type="entry name" value="Homeodomain-like"/>
    <property type="match status" value="3"/>
</dbReference>
<feature type="region of interest" description="Disordered" evidence="1">
    <location>
        <begin position="501"/>
        <end position="554"/>
    </location>
</feature>
<protein>
    <submittedName>
        <fullName evidence="4">Uncharacterized protein</fullName>
    </submittedName>
</protein>
<evidence type="ECO:0000259" key="3">
    <source>
        <dbReference type="PROSITE" id="PS51294"/>
    </source>
</evidence>
<dbReference type="AlphaFoldDB" id="A0A8I2YH80"/>
<feature type="domain" description="Myb-like" evidence="2">
    <location>
        <begin position="2"/>
        <end position="47"/>
    </location>
</feature>
<dbReference type="GO" id="GO:0005634">
    <property type="term" value="C:nucleus"/>
    <property type="evidence" value="ECO:0007669"/>
    <property type="project" value="TreeGrafter"/>
</dbReference>
<dbReference type="PANTHER" id="PTHR45614">
    <property type="entry name" value="MYB PROTEIN-RELATED"/>
    <property type="match status" value="1"/>
</dbReference>
<keyword evidence="5" id="KW-1185">Reference proteome</keyword>
<feature type="domain" description="HTH myb-type" evidence="3">
    <location>
        <begin position="2"/>
        <end position="48"/>
    </location>
</feature>
<dbReference type="Gene3D" id="3.30.160.60">
    <property type="entry name" value="Classic Zinc Finger"/>
    <property type="match status" value="1"/>
</dbReference>
<feature type="domain" description="HTH myb-type" evidence="3">
    <location>
        <begin position="115"/>
        <end position="168"/>
    </location>
</feature>
<dbReference type="GO" id="GO:0000978">
    <property type="term" value="F:RNA polymerase II cis-regulatory region sequence-specific DNA binding"/>
    <property type="evidence" value="ECO:0007669"/>
    <property type="project" value="TreeGrafter"/>
</dbReference>
<feature type="domain" description="HTH myb-type" evidence="3">
    <location>
        <begin position="75"/>
        <end position="114"/>
    </location>
</feature>
<evidence type="ECO:0000313" key="5">
    <source>
        <dbReference type="Proteomes" id="UP000683000"/>
    </source>
</evidence>
<dbReference type="SUPFAM" id="SSF46689">
    <property type="entry name" value="Homeodomain-like"/>
    <property type="match status" value="2"/>
</dbReference>
<dbReference type="PROSITE" id="PS51294">
    <property type="entry name" value="HTH_MYB"/>
    <property type="match status" value="3"/>
</dbReference>
<feature type="region of interest" description="Disordered" evidence="1">
    <location>
        <begin position="795"/>
        <end position="823"/>
    </location>
</feature>
<feature type="compositionally biased region" description="Polar residues" evidence="1">
    <location>
        <begin position="388"/>
        <end position="405"/>
    </location>
</feature>
<dbReference type="Proteomes" id="UP000683000">
    <property type="component" value="Unassembled WGS sequence"/>
</dbReference>
<dbReference type="OrthoDB" id="2143914at2759"/>
<feature type="region of interest" description="Disordered" evidence="1">
    <location>
        <begin position="435"/>
        <end position="466"/>
    </location>
</feature>
<feature type="compositionally biased region" description="Polar residues" evidence="1">
    <location>
        <begin position="808"/>
        <end position="823"/>
    </location>
</feature>
<feature type="region of interest" description="Disordered" evidence="1">
    <location>
        <begin position="382"/>
        <end position="405"/>
    </location>
</feature>
<dbReference type="Pfam" id="PF00249">
    <property type="entry name" value="Myb_DNA-binding"/>
    <property type="match status" value="3"/>
</dbReference>
<dbReference type="PROSITE" id="PS50090">
    <property type="entry name" value="MYB_LIKE"/>
    <property type="match status" value="3"/>
</dbReference>
<proteinExistence type="predicted"/>
<gene>
    <name evidence="4" type="ORF">JVT61DRAFT_9393</name>
</gene>
<accession>A0A8I2YH80</accession>
<dbReference type="InterPro" id="IPR017930">
    <property type="entry name" value="Myb_dom"/>
</dbReference>
<feature type="domain" description="Myb-like" evidence="2">
    <location>
        <begin position="115"/>
        <end position="164"/>
    </location>
</feature>
<dbReference type="CDD" id="cd00167">
    <property type="entry name" value="SANT"/>
    <property type="match status" value="3"/>
</dbReference>
<feature type="region of interest" description="Disordered" evidence="1">
    <location>
        <begin position="581"/>
        <end position="631"/>
    </location>
</feature>